<evidence type="ECO:0000256" key="1">
    <source>
        <dbReference type="ARBA" id="ARBA00004141"/>
    </source>
</evidence>
<evidence type="ECO:0000256" key="4">
    <source>
        <dbReference type="ARBA" id="ARBA00022989"/>
    </source>
</evidence>
<evidence type="ECO:0000313" key="9">
    <source>
        <dbReference type="Proteomes" id="UP001158576"/>
    </source>
</evidence>
<dbReference type="Pfam" id="PF06963">
    <property type="entry name" value="FPN1"/>
    <property type="match status" value="1"/>
</dbReference>
<organism evidence="8 9">
    <name type="scientific">Oikopleura dioica</name>
    <name type="common">Tunicate</name>
    <dbReference type="NCBI Taxonomy" id="34765"/>
    <lineage>
        <taxon>Eukaryota</taxon>
        <taxon>Metazoa</taxon>
        <taxon>Chordata</taxon>
        <taxon>Tunicata</taxon>
        <taxon>Appendicularia</taxon>
        <taxon>Copelata</taxon>
        <taxon>Oikopleuridae</taxon>
        <taxon>Oikopleura</taxon>
    </lineage>
</organism>
<protein>
    <recommendedName>
        <fullName evidence="6">Solute carrier family 40 member</fullName>
    </recommendedName>
</protein>
<evidence type="ECO:0000256" key="3">
    <source>
        <dbReference type="ARBA" id="ARBA00022692"/>
    </source>
</evidence>
<feature type="transmembrane region" description="Helical" evidence="6">
    <location>
        <begin position="105"/>
        <end position="125"/>
    </location>
</feature>
<comment type="caution">
    <text evidence="6">Lacks conserved residue(s) required for the propagation of feature annotation.</text>
</comment>
<feature type="transmembrane region" description="Helical" evidence="6">
    <location>
        <begin position="73"/>
        <end position="93"/>
    </location>
</feature>
<feature type="transmembrane region" description="Helical" evidence="6">
    <location>
        <begin position="131"/>
        <end position="154"/>
    </location>
</feature>
<dbReference type="PANTHER" id="PTHR11660">
    <property type="entry name" value="SOLUTE CARRIER FAMILY 40 MEMBER"/>
    <property type="match status" value="1"/>
</dbReference>
<accession>A0ABN7T3G6</accession>
<keyword evidence="6" id="KW-0406">Ion transport</keyword>
<feature type="region of interest" description="Disordered" evidence="7">
    <location>
        <begin position="1"/>
        <end position="23"/>
    </location>
</feature>
<reference evidence="8 9" key="1">
    <citation type="submission" date="2021-04" db="EMBL/GenBank/DDBJ databases">
        <authorList>
            <person name="Bliznina A."/>
        </authorList>
    </citation>
    <scope>NUCLEOTIDE SEQUENCE [LARGE SCALE GENOMIC DNA]</scope>
</reference>
<comment type="function">
    <text evidence="6">May be involved in iron transport and iron homeostasis.</text>
</comment>
<keyword evidence="9" id="KW-1185">Reference proteome</keyword>
<dbReference type="InterPro" id="IPR009716">
    <property type="entry name" value="Ferroportin-1"/>
</dbReference>
<keyword evidence="4 6" id="KW-1133">Transmembrane helix</keyword>
<dbReference type="PANTHER" id="PTHR11660:SF57">
    <property type="entry name" value="SOLUTE CARRIER FAMILY 40 MEMBER"/>
    <property type="match status" value="1"/>
</dbReference>
<proteinExistence type="inferred from homology"/>
<evidence type="ECO:0000256" key="5">
    <source>
        <dbReference type="ARBA" id="ARBA00023136"/>
    </source>
</evidence>
<keyword evidence="3 6" id="KW-0812">Transmembrane</keyword>
<evidence type="ECO:0000256" key="7">
    <source>
        <dbReference type="SAM" id="MobiDB-lite"/>
    </source>
</evidence>
<dbReference type="EMBL" id="OU015567">
    <property type="protein sequence ID" value="CAG5111023.1"/>
    <property type="molecule type" value="Genomic_DNA"/>
</dbReference>
<comment type="subcellular location">
    <subcellularLocation>
        <location evidence="1 6">Membrane</location>
        <topology evidence="1 6">Multi-pass membrane protein</topology>
    </subcellularLocation>
</comment>
<keyword evidence="2 6" id="KW-0813">Transport</keyword>
<evidence type="ECO:0000313" key="8">
    <source>
        <dbReference type="EMBL" id="CAG5111023.1"/>
    </source>
</evidence>
<dbReference type="Proteomes" id="UP001158576">
    <property type="component" value="Chromosome 2"/>
</dbReference>
<sequence>MANRKDSKVEPDSNGEHSPEGEANRKRAQRLILLEHLCNTLADRMWLYAAGLLLIDTIAKLDANVSSIMTASLYGVVLASVKILFAPFIGSLIESSRRLHGAMTSLIFQNTTVALSCLTMFWIIYSDNVEISPWAVFAIVTTFSCFAILASVGLQNAIRGELSNLWK</sequence>
<comment type="similarity">
    <text evidence="6">Belongs to the ferroportin (FP) (TC 2.A.100) family. SLC40A subfamily.</text>
</comment>
<evidence type="ECO:0000256" key="6">
    <source>
        <dbReference type="RuleBase" id="RU365065"/>
    </source>
</evidence>
<keyword evidence="5 6" id="KW-0472">Membrane</keyword>
<gene>
    <name evidence="8" type="ORF">OKIOD_LOCUS14125</name>
</gene>
<evidence type="ECO:0000256" key="2">
    <source>
        <dbReference type="ARBA" id="ARBA00022448"/>
    </source>
</evidence>
<name>A0ABN7T3G6_OIKDI</name>